<feature type="transmembrane region" description="Helical" evidence="1">
    <location>
        <begin position="847"/>
        <end position="871"/>
    </location>
</feature>
<dbReference type="PANTHER" id="PTHR10728">
    <property type="entry name" value="CYTOSOLIC PHOSPHOLIPASE A2"/>
    <property type="match status" value="1"/>
</dbReference>
<dbReference type="Proteomes" id="UP000187012">
    <property type="component" value="Unassembled WGS sequence"/>
</dbReference>
<proteinExistence type="predicted"/>
<feature type="transmembrane region" description="Helical" evidence="1">
    <location>
        <begin position="596"/>
        <end position="617"/>
    </location>
</feature>
<dbReference type="InterPro" id="IPR016035">
    <property type="entry name" value="Acyl_Trfase/lysoPLipase"/>
</dbReference>
<keyword evidence="1" id="KW-0812">Transmembrane</keyword>
<keyword evidence="1" id="KW-1133">Transmembrane helix</keyword>
<reference evidence="2 3" key="1">
    <citation type="submission" date="2016-12" db="EMBL/GenBank/DDBJ databases">
        <authorList>
            <person name="Song W.-J."/>
            <person name="Kurnit D.M."/>
        </authorList>
    </citation>
    <scope>NUCLEOTIDE SEQUENCE [LARGE SCALE GENOMIC DNA]</scope>
    <source>
        <strain evidence="2 3">STM7296</strain>
    </source>
</reference>
<dbReference type="AlphaFoldDB" id="A0A1N7SFM0"/>
<protein>
    <submittedName>
        <fullName evidence="2">Uncharacterized protein</fullName>
    </submittedName>
</protein>
<dbReference type="Gene3D" id="3.40.1090.10">
    <property type="entry name" value="Cytosolic phospholipase A2 catalytic domain"/>
    <property type="match status" value="1"/>
</dbReference>
<feature type="transmembrane region" description="Helical" evidence="1">
    <location>
        <begin position="567"/>
        <end position="584"/>
    </location>
</feature>
<dbReference type="GO" id="GO:0005829">
    <property type="term" value="C:cytosol"/>
    <property type="evidence" value="ECO:0007669"/>
    <property type="project" value="TreeGrafter"/>
</dbReference>
<feature type="transmembrane region" description="Helical" evidence="1">
    <location>
        <begin position="404"/>
        <end position="428"/>
    </location>
</feature>
<accession>A0A1N7SFM0</accession>
<feature type="transmembrane region" description="Helical" evidence="1">
    <location>
        <begin position="481"/>
        <end position="501"/>
    </location>
</feature>
<evidence type="ECO:0000313" key="3">
    <source>
        <dbReference type="Proteomes" id="UP000187012"/>
    </source>
</evidence>
<feature type="transmembrane region" description="Helical" evidence="1">
    <location>
        <begin position="528"/>
        <end position="547"/>
    </location>
</feature>
<dbReference type="GO" id="GO:0046475">
    <property type="term" value="P:glycerophospholipid catabolic process"/>
    <property type="evidence" value="ECO:0007669"/>
    <property type="project" value="TreeGrafter"/>
</dbReference>
<feature type="transmembrane region" description="Helical" evidence="1">
    <location>
        <begin position="685"/>
        <end position="708"/>
    </location>
</feature>
<dbReference type="PANTHER" id="PTHR10728:SF40">
    <property type="entry name" value="PATATIN FAMILY PROTEIN"/>
    <property type="match status" value="1"/>
</dbReference>
<dbReference type="GO" id="GO:0004623">
    <property type="term" value="F:phospholipase A2 activity"/>
    <property type="evidence" value="ECO:0007669"/>
    <property type="project" value="TreeGrafter"/>
</dbReference>
<dbReference type="STRING" id="1247936.BN2475_630043"/>
<feature type="transmembrane region" description="Helical" evidence="1">
    <location>
        <begin position="637"/>
        <end position="659"/>
    </location>
</feature>
<dbReference type="RefSeq" id="WP_245841573.1">
    <property type="nucleotide sequence ID" value="NZ_CYGX02000063.1"/>
</dbReference>
<keyword evidence="1" id="KW-0472">Membrane</keyword>
<evidence type="ECO:0000313" key="2">
    <source>
        <dbReference type="EMBL" id="SIT46195.1"/>
    </source>
</evidence>
<sequence>MKGDFSPALNLARSLCGHVYRRWLHPIFTLGQAERLYPALRENFSASMYKIGDQVYVGRGYPLSREEDVVEVVRHCNAQPAPELVERAVTQWRSVAAGQEITNNIPIVEQTAFDGFLYHNKLPAMAKEVSAWFSSLPAMPVGRFEHGLATPYRHLSHDLQVITLYLAYRVGEHHWPSLRQLLVELDWQQIVRLIARPTRVHELRMASVMQLSAVLKNPARAFIFEVLCSKPSVGHRALAQEYEHIVGDPTRFKSSNNIQDVMLAHGGTEGTGLTAICLSGGGIRSASFCLGALQVLGTYRIFGQFHYLSTVSGGGYIGTGLIRWMAAKVQDDGLTPREALAFAESELTRLRTADYVQDRMTGTDFDDEGPLTWLRMNSNYLARQLSLFSADAWTIVATYLRNLLIVWFIFWPWFAAFLLVPWFSVWLGRFGVASTPIPQWLAALGGKWSALVSYMGWTRPHWIDVLDSWWQNFMGLLGPDWPTRVGVLGAAIGVLGASYFYQGNLPGQTERRYANRIPVPKGGGNKRAAFGALLLTIASFCLSYAMWIDVDRSGSSFGTDSVLKYGYVFLAIAATQITLGFWNIDWRPRRFWASWWTMIFAAIFAGLTQMALIIWIRGGLAWWGPFQPDHPAVIPKAFNVASTVRSLITPALMLVALLIGESVKAAVRSYTEGPERREHQGRAHAFVFMFLCAWAVTAALVIAAPGLLTYYGDSVPTITAAGSALSLAVTTWLGYRKTSPGKPEAHTPVSFTMLGSVGMILLALLLSIGAWKVFEHEAPDKSLILPVRCECANLTAAQKQHPSDPAKAASGALDTPIESRFCSIPSAQCVDRSFEDYFDELLGQFEASALTTCLLILVATATFFFGLGFVIRMNEFSLHGFYRDRLIRAFYGGFRGLRKPRTPALFTGFDANDDLALGQIARLYRRSSHKYEVDVPTKPPFLVVNAALNLVKGTALAWQERKADSFTFTALSAGNYRIGYRAIARFAEGVKLGTAMAISGAAFNPNMGYNSSTPLAFLMSVFNVRLGWWLGNPKFDHWRHRDPSSSSWQMLQEAAGQTTDTDRWIHLSDGGHFDNMGLWEMVHRRCRRILVIDASQDGLFTMSDFYCTIRKIRIDMGIEISCEEDPVLLFPRSARAAGKCHARFRIRYSRMNGGDADENKDGIILYIKPCFYGSEPPDIQEYAEKHSDFPHESTADQFFNESQFESYRKLGEWEMLQVLTEVLRPTDQHPITAPVPIHRLFATPPG</sequence>
<evidence type="ECO:0000256" key="1">
    <source>
        <dbReference type="SAM" id="Phobius"/>
    </source>
</evidence>
<name>A0A1N7SFM0_9BURK</name>
<keyword evidence="3" id="KW-1185">Reference proteome</keyword>
<gene>
    <name evidence="2" type="ORF">BN2475_630043</name>
</gene>
<organism evidence="2 3">
    <name type="scientific">Paraburkholderia ribeironis</name>
    <dbReference type="NCBI Taxonomy" id="1247936"/>
    <lineage>
        <taxon>Bacteria</taxon>
        <taxon>Pseudomonadati</taxon>
        <taxon>Pseudomonadota</taxon>
        <taxon>Betaproteobacteria</taxon>
        <taxon>Burkholderiales</taxon>
        <taxon>Burkholderiaceae</taxon>
        <taxon>Paraburkholderia</taxon>
    </lineage>
</organism>
<dbReference type="SUPFAM" id="SSF52151">
    <property type="entry name" value="FabD/lysophospholipase-like"/>
    <property type="match status" value="1"/>
</dbReference>
<feature type="transmembrane region" description="Helical" evidence="1">
    <location>
        <begin position="747"/>
        <end position="771"/>
    </location>
</feature>
<dbReference type="EMBL" id="CYGX02000063">
    <property type="protein sequence ID" value="SIT46195.1"/>
    <property type="molecule type" value="Genomic_DNA"/>
</dbReference>